<dbReference type="InterPro" id="IPR002716">
    <property type="entry name" value="PIN_dom"/>
</dbReference>
<name>A0ABW4ZD78_9BACT</name>
<dbReference type="PROSITE" id="PS51257">
    <property type="entry name" value="PROKAR_LIPOPROTEIN"/>
    <property type="match status" value="1"/>
</dbReference>
<dbReference type="EMBL" id="JBHUJB010000054">
    <property type="protein sequence ID" value="MFD2159848.1"/>
    <property type="molecule type" value="Genomic_DNA"/>
</dbReference>
<dbReference type="Pfam" id="PF01850">
    <property type="entry name" value="PIN"/>
    <property type="match status" value="1"/>
</dbReference>
<organism evidence="2 3">
    <name type="scientific">Rubritalea tangerina</name>
    <dbReference type="NCBI Taxonomy" id="430798"/>
    <lineage>
        <taxon>Bacteria</taxon>
        <taxon>Pseudomonadati</taxon>
        <taxon>Verrucomicrobiota</taxon>
        <taxon>Verrucomicrobiia</taxon>
        <taxon>Verrucomicrobiales</taxon>
        <taxon>Rubritaleaceae</taxon>
        <taxon>Rubritalea</taxon>
    </lineage>
</organism>
<keyword evidence="3" id="KW-1185">Reference proteome</keyword>
<gene>
    <name evidence="2" type="ORF">ACFSW8_13150</name>
</gene>
<dbReference type="InterPro" id="IPR029060">
    <property type="entry name" value="PIN-like_dom_sf"/>
</dbReference>
<evidence type="ECO:0000313" key="3">
    <source>
        <dbReference type="Proteomes" id="UP001597389"/>
    </source>
</evidence>
<dbReference type="Proteomes" id="UP001597389">
    <property type="component" value="Unassembled WGS sequence"/>
</dbReference>
<dbReference type="RefSeq" id="WP_377091018.1">
    <property type="nucleotide sequence ID" value="NZ_JBHSJL010000014.1"/>
</dbReference>
<proteinExistence type="predicted"/>
<dbReference type="SUPFAM" id="SSF88723">
    <property type="entry name" value="PIN domain-like"/>
    <property type="match status" value="1"/>
</dbReference>
<accession>A0ABW4ZD78</accession>
<evidence type="ECO:0000259" key="1">
    <source>
        <dbReference type="Pfam" id="PF01850"/>
    </source>
</evidence>
<reference evidence="3" key="1">
    <citation type="journal article" date="2019" name="Int. J. Syst. Evol. Microbiol.">
        <title>The Global Catalogue of Microorganisms (GCM) 10K type strain sequencing project: providing services to taxonomists for standard genome sequencing and annotation.</title>
        <authorList>
            <consortium name="The Broad Institute Genomics Platform"/>
            <consortium name="The Broad Institute Genome Sequencing Center for Infectious Disease"/>
            <person name="Wu L."/>
            <person name="Ma J."/>
        </authorList>
    </citation>
    <scope>NUCLEOTIDE SEQUENCE [LARGE SCALE GENOMIC DNA]</scope>
    <source>
        <strain evidence="3">CCUG 57942</strain>
    </source>
</reference>
<sequence length="196" mass="22922">MAQTKILIDTNSYLRLAQNLHPLLCQSFGSCAYTIYAHADLNDELKGNRRIKGKFTWFSEEKFKEARIRSVQLSRQNKQDIEDFRAHMWDYVMEEQYAKYGKGASPVDVLILATALALGIKVVTDDQDMIEVAQEFEVDFLSSLALLKLMLDEDHIEMEKVIQVTEQWQYDNDTPYKAWKQEYRKLFDQPPQIIDS</sequence>
<feature type="domain" description="PIN" evidence="1">
    <location>
        <begin position="94"/>
        <end position="133"/>
    </location>
</feature>
<evidence type="ECO:0000313" key="2">
    <source>
        <dbReference type="EMBL" id="MFD2159848.1"/>
    </source>
</evidence>
<comment type="caution">
    <text evidence="2">The sequence shown here is derived from an EMBL/GenBank/DDBJ whole genome shotgun (WGS) entry which is preliminary data.</text>
</comment>
<protein>
    <submittedName>
        <fullName evidence="2">PIN domain-containing protein</fullName>
    </submittedName>
</protein>
<dbReference type="Gene3D" id="3.40.50.1010">
    <property type="entry name" value="5'-nuclease"/>
    <property type="match status" value="1"/>
</dbReference>